<protein>
    <submittedName>
        <fullName evidence="3">Acyltransferase</fullName>
    </submittedName>
</protein>
<feature type="transmembrane region" description="Helical" evidence="1">
    <location>
        <begin position="237"/>
        <end position="256"/>
    </location>
</feature>
<keyword evidence="4" id="KW-1185">Reference proteome</keyword>
<feature type="transmembrane region" description="Helical" evidence="1">
    <location>
        <begin position="186"/>
        <end position="206"/>
    </location>
</feature>
<dbReference type="Proteomes" id="UP001156882">
    <property type="component" value="Unassembled WGS sequence"/>
</dbReference>
<feature type="transmembrane region" description="Helical" evidence="1">
    <location>
        <begin position="262"/>
        <end position="280"/>
    </location>
</feature>
<keyword evidence="1" id="KW-0812">Transmembrane</keyword>
<evidence type="ECO:0000259" key="2">
    <source>
        <dbReference type="Pfam" id="PF01757"/>
    </source>
</evidence>
<dbReference type="InterPro" id="IPR002656">
    <property type="entry name" value="Acyl_transf_3_dom"/>
</dbReference>
<feature type="transmembrane region" description="Helical" evidence="1">
    <location>
        <begin position="212"/>
        <end position="230"/>
    </location>
</feature>
<sequence length="384" mass="42792">MNFPGKTISPSVVASPARDRVAQLDGLRGLLALQVVYLHFAMGIDTVRAFSEQHVPIALNSWLAVDIFFAMSGYVMCYVYAGQFRNGVGWRDYRHFILARFARIYPVNLLSLLLLLVLLLPAIWHTDRFLSYDGRYSWQAAIASFFLLQGPAIDHRTWNFPSWSVSVEWVLYFLFPFCLPLFRRQYLALAALPVLGLLAFLLYSTVGPVTNGPLSLVHGLLLFLSGIAVYELSKLEWFSSAILLVATLAGMIVLAIHPTLEMAAVFLVPLLVLTIIQNRYARAVLSTAIFRWLGSLSYSLYMLHALVAIVLLSRVQAVFVHLLGEGVPAGFATMAVSVALSLLLAAVSLRFVEKPLRSWIRTVSDRAPRRPLAEQALQGQSRLP</sequence>
<comment type="caution">
    <text evidence="3">The sequence shown here is derived from an EMBL/GenBank/DDBJ whole genome shotgun (WGS) entry which is preliminary data.</text>
</comment>
<dbReference type="RefSeq" id="WP_284313002.1">
    <property type="nucleotide sequence ID" value="NZ_BSPC01000026.1"/>
</dbReference>
<feature type="transmembrane region" description="Helical" evidence="1">
    <location>
        <begin position="102"/>
        <end position="124"/>
    </location>
</feature>
<dbReference type="EMBL" id="BSPC01000026">
    <property type="protein sequence ID" value="GLS19940.1"/>
    <property type="molecule type" value="Genomic_DNA"/>
</dbReference>
<dbReference type="InterPro" id="IPR050879">
    <property type="entry name" value="Acyltransferase_3"/>
</dbReference>
<evidence type="ECO:0000256" key="1">
    <source>
        <dbReference type="SAM" id="Phobius"/>
    </source>
</evidence>
<dbReference type="Pfam" id="PF01757">
    <property type="entry name" value="Acyl_transf_3"/>
    <property type="match status" value="1"/>
</dbReference>
<accession>A0ABQ6CIF9</accession>
<name>A0ABQ6CIF9_9HYPH</name>
<keyword evidence="1" id="KW-1133">Transmembrane helix</keyword>
<gene>
    <name evidence="3" type="ORF">GCM10007874_29570</name>
</gene>
<feature type="transmembrane region" description="Helical" evidence="1">
    <location>
        <begin position="160"/>
        <end position="179"/>
    </location>
</feature>
<keyword evidence="1" id="KW-0472">Membrane</keyword>
<evidence type="ECO:0000313" key="4">
    <source>
        <dbReference type="Proteomes" id="UP001156882"/>
    </source>
</evidence>
<dbReference type="PANTHER" id="PTHR23028">
    <property type="entry name" value="ACETYLTRANSFERASE"/>
    <property type="match status" value="1"/>
</dbReference>
<feature type="transmembrane region" description="Helical" evidence="1">
    <location>
        <begin position="329"/>
        <end position="352"/>
    </location>
</feature>
<organism evidence="3 4">
    <name type="scientific">Labrys miyagiensis</name>
    <dbReference type="NCBI Taxonomy" id="346912"/>
    <lineage>
        <taxon>Bacteria</taxon>
        <taxon>Pseudomonadati</taxon>
        <taxon>Pseudomonadota</taxon>
        <taxon>Alphaproteobacteria</taxon>
        <taxon>Hyphomicrobiales</taxon>
        <taxon>Xanthobacteraceae</taxon>
        <taxon>Labrys</taxon>
    </lineage>
</organism>
<keyword evidence="3" id="KW-0808">Transferase</keyword>
<proteinExistence type="predicted"/>
<feature type="domain" description="Acyltransferase 3" evidence="2">
    <location>
        <begin position="22"/>
        <end position="342"/>
    </location>
</feature>
<keyword evidence="3" id="KW-0012">Acyltransferase</keyword>
<dbReference type="PANTHER" id="PTHR23028:SF53">
    <property type="entry name" value="ACYL_TRANSF_3 DOMAIN-CONTAINING PROTEIN"/>
    <property type="match status" value="1"/>
</dbReference>
<evidence type="ECO:0000313" key="3">
    <source>
        <dbReference type="EMBL" id="GLS19940.1"/>
    </source>
</evidence>
<reference evidence="4" key="1">
    <citation type="journal article" date="2019" name="Int. J. Syst. Evol. Microbiol.">
        <title>The Global Catalogue of Microorganisms (GCM) 10K type strain sequencing project: providing services to taxonomists for standard genome sequencing and annotation.</title>
        <authorList>
            <consortium name="The Broad Institute Genomics Platform"/>
            <consortium name="The Broad Institute Genome Sequencing Center for Infectious Disease"/>
            <person name="Wu L."/>
            <person name="Ma J."/>
        </authorList>
    </citation>
    <scope>NUCLEOTIDE SEQUENCE [LARGE SCALE GENOMIC DNA]</scope>
    <source>
        <strain evidence="4">NBRC 101365</strain>
    </source>
</reference>
<feature type="transmembrane region" description="Helical" evidence="1">
    <location>
        <begin position="62"/>
        <end position="81"/>
    </location>
</feature>
<dbReference type="GO" id="GO:0016746">
    <property type="term" value="F:acyltransferase activity"/>
    <property type="evidence" value="ECO:0007669"/>
    <property type="project" value="UniProtKB-KW"/>
</dbReference>